<feature type="compositionally biased region" description="Basic and acidic residues" evidence="7">
    <location>
        <begin position="869"/>
        <end position="903"/>
    </location>
</feature>
<feature type="compositionally biased region" description="Low complexity" evidence="7">
    <location>
        <begin position="514"/>
        <end position="526"/>
    </location>
</feature>
<dbReference type="GO" id="GO:0003723">
    <property type="term" value="F:RNA binding"/>
    <property type="evidence" value="ECO:0007669"/>
    <property type="project" value="InterPro"/>
</dbReference>
<feature type="compositionally biased region" description="Polar residues" evidence="7">
    <location>
        <begin position="1257"/>
        <end position="1270"/>
    </location>
</feature>
<proteinExistence type="predicted"/>
<evidence type="ECO:0000256" key="3">
    <source>
        <dbReference type="ARBA" id="ARBA00022737"/>
    </source>
</evidence>
<feature type="zinc finger region" description="C3H1-type" evidence="6">
    <location>
        <begin position="361"/>
        <end position="389"/>
    </location>
</feature>
<keyword evidence="1" id="KW-0597">Phosphoprotein</keyword>
<evidence type="ECO:0000256" key="7">
    <source>
        <dbReference type="SAM" id="MobiDB-lite"/>
    </source>
</evidence>
<dbReference type="InterPro" id="IPR036855">
    <property type="entry name" value="Znf_CCCH_sf"/>
</dbReference>
<dbReference type="CTD" id="31012"/>
<dbReference type="GO" id="GO:0045892">
    <property type="term" value="P:negative regulation of DNA-templated transcription"/>
    <property type="evidence" value="ECO:0007669"/>
    <property type="project" value="InterPro"/>
</dbReference>
<sequence length="1292" mass="144177">MSRFVISKPYGGFQSKSGFPVLGVSRPPPSQFPAGPPWASTYAPDCTCTFSTKPESLCCPSAALPEATRRDLSTNNVDLEDGEIDDDEDDNAVLAVSAAPPPAAPAPPPTPSAAAAAASGPSTPRAPPTPKNHDRREHHDSSNMPPWLQKRLGPPPAKMKKNNKGSWGPPKSNFVPEEDDDDFAVHLEKALQEKAREKAKQAGTDIGSAPDGEEVEGETEDNDQWSRKRRKRKKNRDDDDSRDSKKKRREGVDDEDDMIFVRGASPHHHDRPPSSPPYRDYEHDRSFESFGEEEEEYDGSPDRSNYNNRGRGRGNKMRGGGRGRGRMSASNDGRGGFMNKRGGKRGNRGSPAGKFRGGRERTQDTICEYFMQGKCPKDADECPYSHDATPRRKMELCKFYNMNCCAKREKCLYMHKDFPCKYFHTGRRCNSGDKCKFSHDSLTDMTRIVLLKHIELAPKEILGEFRRLTREQANQIIDRAAKLRSEGKNPEGIDLLRMHEDEGNESGDERSHTPMPSSPGEVVPSEPEIRNKNERRRDRDRDRNRDRNHGGDKKEHSDRREHRDKKRKKRWDSPENSPARLFRLQEELQRQLKEQDDDEKALGNNRKQKHAAEKECVDDQDKNICNTSAKDTESSIEPRKESESVSHAVANSPEKDETSQLDKQPAAGASVDSGDESQDSTGNIPMHLPKRQQELFLRIQQQQRRAEENQEDKVEDSEDEAGAAEDDWYSSDEDGPTSLTDVLKNLKDGKKEASSSLKGKDNDGTSARHNDRKEKPLSSIENETKNEEPQTVLSGRRPPLLPTPSILTDLMKNTAIDQLLSTIRYGANGSVLPASSVSVPTPVQAEITSTPLGIQSPTGLPSTSGVPMRDPRRSRDPRDSRDPRESRDPRDSRDLIESRDPRSRNTSIAASSLSPSASPSSNASDSRIEPRLETRTDPRSERRDPRTDRNDVAQPLMDALSSPRIDQRNDPRSLKADGRRSSDGSNSSLGNNVVPQQRSIYESANMLSGTGDVDLRIRNIAPETVHDTDFRKHLGTGDMDMRRDLTGPNVFSGLDTDLRFRMGHSSRENDNEYAAVSHSDLDLRHMGLPFKPPPIHTPATEINASVLSYTPGAYHVVVIDIPTPDFSQLKIDPKNSMVKLDPRLRKVFGLSQSEANTSTTPASPPAETSPHSSIIAAPVAAPSDPRRRNSNSSVPRRVDPRQARVGATATCPPTPRMDDFDEPTVTDTDLRMHHQFGRQGSWDNMTQRGRGLLPHPNDSNNWMPNASSSFGRVPHMPQHSYQHQRSYTPPPT</sequence>
<feature type="domain" description="C3H1-type" evidence="8">
    <location>
        <begin position="391"/>
        <end position="418"/>
    </location>
</feature>
<dbReference type="PROSITE" id="PS50103">
    <property type="entry name" value="ZF_C3H1"/>
    <property type="match status" value="3"/>
</dbReference>
<dbReference type="Proteomes" id="UP000515158">
    <property type="component" value="Unplaced"/>
</dbReference>
<feature type="zinc finger region" description="C3H1-type" evidence="6">
    <location>
        <begin position="419"/>
        <end position="442"/>
    </location>
</feature>
<dbReference type="InterPro" id="IPR000571">
    <property type="entry name" value="Znf_CCCH"/>
</dbReference>
<feature type="region of interest" description="Disordered" evidence="7">
    <location>
        <begin position="502"/>
        <end position="805"/>
    </location>
</feature>
<dbReference type="SMART" id="SM00356">
    <property type="entry name" value="ZnF_C3H1"/>
    <property type="match status" value="3"/>
</dbReference>
<dbReference type="GeneID" id="117653136"/>
<feature type="compositionally biased region" description="Basic and acidic residues" evidence="7">
    <location>
        <begin position="131"/>
        <end position="141"/>
    </location>
</feature>
<keyword evidence="9" id="KW-1185">Reference proteome</keyword>
<feature type="compositionally biased region" description="Basic and acidic residues" evidence="7">
    <location>
        <begin position="583"/>
        <end position="594"/>
    </location>
</feature>
<keyword evidence="4 6" id="KW-0863">Zinc-finger</keyword>
<feature type="compositionally biased region" description="Basic and acidic residues" evidence="7">
    <location>
        <begin position="965"/>
        <end position="982"/>
    </location>
</feature>
<feature type="compositionally biased region" description="Basic and acidic residues" evidence="7">
    <location>
        <begin position="527"/>
        <end position="561"/>
    </location>
</feature>
<name>A0A6P9AAC8_THRPL</name>
<feature type="region of interest" description="Disordered" evidence="7">
    <location>
        <begin position="1236"/>
        <end position="1292"/>
    </location>
</feature>
<feature type="region of interest" description="Disordered" evidence="7">
    <location>
        <begin position="848"/>
        <end position="994"/>
    </location>
</feature>
<feature type="compositionally biased region" description="Basic and acidic residues" evidence="7">
    <location>
        <begin position="502"/>
        <end position="512"/>
    </location>
</feature>
<organism evidence="10">
    <name type="scientific">Thrips palmi</name>
    <name type="common">Melon thrips</name>
    <dbReference type="NCBI Taxonomy" id="161013"/>
    <lineage>
        <taxon>Eukaryota</taxon>
        <taxon>Metazoa</taxon>
        <taxon>Ecdysozoa</taxon>
        <taxon>Arthropoda</taxon>
        <taxon>Hexapoda</taxon>
        <taxon>Insecta</taxon>
        <taxon>Pterygota</taxon>
        <taxon>Neoptera</taxon>
        <taxon>Paraneoptera</taxon>
        <taxon>Thysanoptera</taxon>
        <taxon>Terebrantia</taxon>
        <taxon>Thripoidea</taxon>
        <taxon>Thripidae</taxon>
        <taxon>Thrips</taxon>
    </lineage>
</organism>
<protein>
    <submittedName>
        <fullName evidence="10">Zinc finger CCCH domain-containing protein 13 isoform X1</fullName>
    </submittedName>
</protein>
<keyword evidence="2 6" id="KW-0479">Metal-binding</keyword>
<feature type="compositionally biased region" description="Low complexity" evidence="7">
    <location>
        <begin position="1153"/>
        <end position="1183"/>
    </location>
</feature>
<feature type="domain" description="C3H1-type" evidence="8">
    <location>
        <begin position="419"/>
        <end position="442"/>
    </location>
</feature>
<dbReference type="InterPro" id="IPR045124">
    <property type="entry name" value="Su(sable)-like"/>
</dbReference>
<evidence type="ECO:0000313" key="9">
    <source>
        <dbReference type="Proteomes" id="UP000515158"/>
    </source>
</evidence>
<feature type="compositionally biased region" description="Polar residues" evidence="7">
    <location>
        <begin position="1279"/>
        <end position="1292"/>
    </location>
</feature>
<feature type="compositionally biased region" description="Acidic residues" evidence="7">
    <location>
        <begin position="78"/>
        <end position="91"/>
    </location>
</feature>
<feature type="domain" description="C3H1-type" evidence="8">
    <location>
        <begin position="361"/>
        <end position="389"/>
    </location>
</feature>
<feature type="compositionally biased region" description="Low complexity" evidence="7">
    <location>
        <begin position="983"/>
        <end position="992"/>
    </location>
</feature>
<dbReference type="KEGG" id="tpal:117653136"/>
<feature type="compositionally biased region" description="Basic and acidic residues" evidence="7">
    <location>
        <begin position="630"/>
        <end position="644"/>
    </location>
</feature>
<feature type="compositionally biased region" description="Low complexity" evidence="7">
    <location>
        <begin position="112"/>
        <end position="123"/>
    </location>
</feature>
<dbReference type="SUPFAM" id="SSF90229">
    <property type="entry name" value="CCCH zinc finger"/>
    <property type="match status" value="2"/>
</dbReference>
<gene>
    <name evidence="10" type="primary">LOC117653136</name>
</gene>
<keyword evidence="3" id="KW-0677">Repeat</keyword>
<evidence type="ECO:0000313" key="10">
    <source>
        <dbReference type="RefSeq" id="XP_034254435.1"/>
    </source>
</evidence>
<feature type="compositionally biased region" description="Polar residues" evidence="7">
    <location>
        <begin position="848"/>
        <end position="865"/>
    </location>
</feature>
<evidence type="ECO:0000259" key="8">
    <source>
        <dbReference type="PROSITE" id="PS50103"/>
    </source>
</evidence>
<feature type="compositionally biased region" description="Basic and acidic residues" evidence="7">
    <location>
        <begin position="744"/>
        <end position="788"/>
    </location>
</feature>
<reference evidence="10" key="1">
    <citation type="submission" date="2025-08" db="UniProtKB">
        <authorList>
            <consortium name="RefSeq"/>
        </authorList>
    </citation>
    <scope>IDENTIFICATION</scope>
    <source>
        <tissue evidence="10">Total insect</tissue>
    </source>
</reference>
<evidence type="ECO:0000256" key="2">
    <source>
        <dbReference type="ARBA" id="ARBA00022723"/>
    </source>
</evidence>
<feature type="compositionally biased region" description="Pro residues" evidence="7">
    <location>
        <begin position="26"/>
        <end position="36"/>
    </location>
</feature>
<feature type="compositionally biased region" description="Low complexity" evidence="7">
    <location>
        <begin position="907"/>
        <end position="925"/>
    </location>
</feature>
<dbReference type="Gene3D" id="4.10.1000.10">
    <property type="entry name" value="Zinc finger, CCCH-type"/>
    <property type="match status" value="1"/>
</dbReference>
<feature type="compositionally biased region" description="Basic and acidic residues" evidence="7">
    <location>
        <begin position="926"/>
        <end position="951"/>
    </location>
</feature>
<dbReference type="PANTHER" id="PTHR13119">
    <property type="entry name" value="ZINC FINGER CCCH DOMAIN-CONTAINING PROTEI"/>
    <property type="match status" value="1"/>
</dbReference>
<feature type="compositionally biased region" description="Basic residues" evidence="7">
    <location>
        <begin position="310"/>
        <end position="325"/>
    </location>
</feature>
<dbReference type="GO" id="GO:0008270">
    <property type="term" value="F:zinc ion binding"/>
    <property type="evidence" value="ECO:0007669"/>
    <property type="project" value="UniProtKB-KW"/>
</dbReference>
<feature type="region of interest" description="Disordered" evidence="7">
    <location>
        <begin position="64"/>
        <end position="358"/>
    </location>
</feature>
<accession>A0A6P9AAC8</accession>
<feature type="compositionally biased region" description="Acidic residues" evidence="7">
    <location>
        <begin position="290"/>
        <end position="299"/>
    </location>
</feature>
<feature type="compositionally biased region" description="Acidic residues" evidence="7">
    <location>
        <begin position="211"/>
        <end position="223"/>
    </location>
</feature>
<evidence type="ECO:0000256" key="4">
    <source>
        <dbReference type="ARBA" id="ARBA00022771"/>
    </source>
</evidence>
<dbReference type="RefSeq" id="XP_034254435.1">
    <property type="nucleotide sequence ID" value="XM_034398544.1"/>
</dbReference>
<feature type="compositionally biased region" description="Basic and acidic residues" evidence="7">
    <location>
        <begin position="610"/>
        <end position="622"/>
    </location>
</feature>
<feature type="compositionally biased region" description="Low complexity" evidence="7">
    <location>
        <begin position="694"/>
        <end position="703"/>
    </location>
</feature>
<feature type="region of interest" description="Disordered" evidence="7">
    <location>
        <begin position="1152"/>
        <end position="1224"/>
    </location>
</feature>
<dbReference type="GO" id="GO:0005634">
    <property type="term" value="C:nucleus"/>
    <property type="evidence" value="ECO:0007669"/>
    <property type="project" value="TreeGrafter"/>
</dbReference>
<dbReference type="InterPro" id="IPR054361">
    <property type="entry name" value="Znf-CCCH_ZC3H4/6/8"/>
</dbReference>
<evidence type="ECO:0000256" key="6">
    <source>
        <dbReference type="PROSITE-ProRule" id="PRU00723"/>
    </source>
</evidence>
<keyword evidence="5 6" id="KW-0862">Zinc</keyword>
<evidence type="ECO:0000256" key="5">
    <source>
        <dbReference type="ARBA" id="ARBA00022833"/>
    </source>
</evidence>
<feature type="region of interest" description="Disordered" evidence="7">
    <location>
        <begin position="17"/>
        <end position="36"/>
    </location>
</feature>
<dbReference type="PANTHER" id="PTHR13119:SF12">
    <property type="entry name" value="PROTEIN SUPPRESSOR OF SABLE"/>
    <property type="match status" value="1"/>
</dbReference>
<feature type="zinc finger region" description="C3H1-type" evidence="6">
    <location>
        <begin position="391"/>
        <end position="418"/>
    </location>
</feature>
<dbReference type="OrthoDB" id="411372at2759"/>
<evidence type="ECO:0000256" key="1">
    <source>
        <dbReference type="ARBA" id="ARBA00022553"/>
    </source>
</evidence>
<dbReference type="Pfam" id="PF22623">
    <property type="entry name" value="zf-CCCH_9"/>
    <property type="match status" value="1"/>
</dbReference>
<feature type="compositionally biased region" description="Basic and acidic residues" evidence="7">
    <location>
        <begin position="183"/>
        <end position="200"/>
    </location>
</feature>
<dbReference type="Gene3D" id="1.20.120.1350">
    <property type="entry name" value="Pneumovirus matrix protein 2 (M2), zinc-binding domain"/>
    <property type="match status" value="1"/>
</dbReference>
<feature type="compositionally biased region" description="Acidic residues" evidence="7">
    <location>
        <begin position="713"/>
        <end position="735"/>
    </location>
</feature>
<feature type="compositionally biased region" description="Pro residues" evidence="7">
    <location>
        <begin position="99"/>
        <end position="111"/>
    </location>
</feature>
<dbReference type="InParanoid" id="A0A6P9AAC8"/>